<feature type="region of interest" description="Disordered" evidence="16">
    <location>
        <begin position="1"/>
        <end position="25"/>
    </location>
</feature>
<gene>
    <name evidence="15" type="primary">cobT</name>
    <name evidence="14" type="synonym">cbiA</name>
    <name evidence="19" type="ORF">KTH90_08525</name>
</gene>
<comment type="function">
    <text evidence="14">Catalyzes the ATP-dependent amidation of the two carboxylate groups at positions a and c of cobyrinate, using either L-glutamine or ammonia as the nitrogen source.</text>
</comment>
<evidence type="ECO:0000256" key="2">
    <source>
        <dbReference type="ARBA" id="ARBA00002197"/>
    </source>
</evidence>
<comment type="cofactor">
    <cofactor evidence="1 14">
        <name>Mg(2+)</name>
        <dbReference type="ChEBI" id="CHEBI:18420"/>
    </cofactor>
</comment>
<comment type="caution">
    <text evidence="19">The sequence shown here is derived from an EMBL/GenBank/DDBJ whole genome shotgun (WGS) entry which is preliminary data.</text>
</comment>
<dbReference type="InterPro" id="IPR036087">
    <property type="entry name" value="Nict_dMeBzImd_PRibTrfase_sf"/>
</dbReference>
<comment type="similarity">
    <text evidence="4 15">Belongs to the CobT family.</text>
</comment>
<accession>A0ABS6K6D6</accession>
<dbReference type="InterPro" id="IPR027417">
    <property type="entry name" value="P-loop_NTPase"/>
</dbReference>
<feature type="active site" description="Nucleophile" evidence="14">
    <location>
        <position position="377"/>
    </location>
</feature>
<keyword evidence="6 14" id="KW-0436">Ligase</keyword>
<dbReference type="PANTHER" id="PTHR43873">
    <property type="entry name" value="COBYRINATE A,C-DIAMIDE SYNTHASE"/>
    <property type="match status" value="1"/>
</dbReference>
<dbReference type="NCBIfam" id="TIGR00379">
    <property type="entry name" value="cobB"/>
    <property type="match status" value="1"/>
</dbReference>
<name>A0ABS6K6D6_9FIRM</name>
<dbReference type="NCBIfam" id="TIGR03160">
    <property type="entry name" value="cobT_DBIPRT"/>
    <property type="match status" value="1"/>
</dbReference>
<evidence type="ECO:0000256" key="3">
    <source>
        <dbReference type="ARBA" id="ARBA00005049"/>
    </source>
</evidence>
<keyword evidence="12 14" id="KW-0315">Glutamine amidotransferase</keyword>
<dbReference type="CDD" id="cd03130">
    <property type="entry name" value="GATase1_CobB"/>
    <property type="match status" value="1"/>
</dbReference>
<dbReference type="InterPro" id="IPR004484">
    <property type="entry name" value="CbiA/CobB_synth"/>
</dbReference>
<evidence type="ECO:0000256" key="12">
    <source>
        <dbReference type="ARBA" id="ARBA00022962"/>
    </source>
</evidence>
<reference evidence="19 20" key="1">
    <citation type="submission" date="2021-06" db="EMBL/GenBank/DDBJ databases">
        <title>Description of novel taxa of the family Lachnospiraceae.</title>
        <authorList>
            <person name="Chaplin A.V."/>
            <person name="Sokolova S.R."/>
            <person name="Pikina A.P."/>
            <person name="Korzhanova M."/>
            <person name="Belova V."/>
            <person name="Korostin D."/>
            <person name="Efimov B.A."/>
        </authorList>
    </citation>
    <scope>NUCLEOTIDE SEQUENCE [LARGE SCALE GENOMIC DNA]</scope>
    <source>
        <strain evidence="19 20">ASD4241</strain>
    </source>
</reference>
<evidence type="ECO:0000313" key="19">
    <source>
        <dbReference type="EMBL" id="MBU9726058.1"/>
    </source>
</evidence>
<dbReference type="Gene3D" id="1.10.1610.10">
    <property type="match status" value="1"/>
</dbReference>
<feature type="domain" description="CobB/CobQ-like glutamine amidotransferase" evidence="18">
    <location>
        <begin position="294"/>
        <end position="483"/>
    </location>
</feature>
<dbReference type="EC" id="2.4.2.21" evidence="15"/>
<dbReference type="EMBL" id="JAHQCX010000004">
    <property type="protein sequence ID" value="MBU9726058.1"/>
    <property type="molecule type" value="Genomic_DNA"/>
</dbReference>
<keyword evidence="9 14" id="KW-0547">Nucleotide-binding</keyword>
<dbReference type="InterPro" id="IPR002586">
    <property type="entry name" value="CobQ/CobB/MinD/ParA_Nub-bd_dom"/>
</dbReference>
<dbReference type="Pfam" id="PF07685">
    <property type="entry name" value="GATase_3"/>
    <property type="match status" value="1"/>
</dbReference>
<comment type="similarity">
    <text evidence="14">Belongs to the CobB/CbiA family.</text>
</comment>
<feature type="site" description="Increases nucleophilicity of active site Cys" evidence="14">
    <location>
        <position position="477"/>
    </location>
</feature>
<dbReference type="InterPro" id="IPR029062">
    <property type="entry name" value="Class_I_gatase-like"/>
</dbReference>
<dbReference type="HAMAP" id="MF_00027">
    <property type="entry name" value="CobB_CbiA"/>
    <property type="match status" value="1"/>
</dbReference>
<dbReference type="SUPFAM" id="SSF52317">
    <property type="entry name" value="Class I glutamine amidotransferase-like"/>
    <property type="match status" value="1"/>
</dbReference>
<evidence type="ECO:0000256" key="9">
    <source>
        <dbReference type="ARBA" id="ARBA00022741"/>
    </source>
</evidence>
<keyword evidence="10 14" id="KW-0067">ATP-binding</keyword>
<dbReference type="Pfam" id="PF01656">
    <property type="entry name" value="CbiA"/>
    <property type="match status" value="1"/>
</dbReference>
<evidence type="ECO:0000256" key="14">
    <source>
        <dbReference type="HAMAP-Rule" id="MF_00027"/>
    </source>
</evidence>
<evidence type="ECO:0000259" key="17">
    <source>
        <dbReference type="Pfam" id="PF01656"/>
    </source>
</evidence>
<feature type="active site" description="Proton acceptor" evidence="15">
    <location>
        <position position="855"/>
    </location>
</feature>
<evidence type="ECO:0000256" key="4">
    <source>
        <dbReference type="ARBA" id="ARBA00007110"/>
    </source>
</evidence>
<dbReference type="InterPro" id="IPR003200">
    <property type="entry name" value="Nict_dMeBzImd_PRibTrfase"/>
</dbReference>
<dbReference type="NCBIfam" id="NF002204">
    <property type="entry name" value="PRK01077.1"/>
    <property type="match status" value="1"/>
</dbReference>
<dbReference type="Gene3D" id="3.40.50.880">
    <property type="match status" value="1"/>
</dbReference>
<keyword evidence="20" id="KW-1185">Reference proteome</keyword>
<dbReference type="Proteomes" id="UP001314681">
    <property type="component" value="Unassembled WGS sequence"/>
</dbReference>
<sequence length="917" mass="100198">MYTDAVTDGYSTGSGEQNPRGGQLSYADRSESCVHYHSEKIPGALEGEEPVPRILIAGTGSGAGKTSITCGILNSLIRRGHSAAAFKCGPDYIDTMFHSRVLGVSTGNLDSFFTDRDKLLHLIWKNGKEKEISIVEGVMGYYDGIGFTDQGSSRDIAQLTDTPVVLLVNCGGMGCSVLAVLKGFLEFRQPSMIRGVIFNRMPESLYPEAKRVAEEMGICVFGYVPRQKQELLFQSRHLGLVTAREIDNFKEIVDRFSDQLERTIDLDGLMTLAKSAPPIVRKAVSGEHMAEPVRIAVAKDEAFCFLYRDNLDYLQEHGCEIVYFSPLKDSGPGEDIDGLILSGGYPELYAEKLAHNEAMRRQIRRKIENGLPCIAECGGFLYLHEELEGEDGTYHSMAGVLKGRCYKTEHLQRFGYLELKPEADCLLGETGDTIKAHSFHYWDSEHKGSAFLAVKPGSRRQWQEGISSDTLYAGFPHLYFFGNEKAADRFIAKAGEYHRERAQRHGEQKEHAVEAEEQKTCGWERRIGMENIPEFTREQYTAYLAGQMPCGIDEAAAGRAADRWDSIAKPLKGLGRLEELVIQIAGITGDENVRIGKRAVIVMCADNGIVEEGVTQTDSEVTAVVSLNIAKGTASINRMSDRAGIDVIPVDIGIARGITHPNLRAMKVADGTRNFLKGPAMSEEEVCRAVDTGIRLVRECREQGYELLATGEMGIGNTTTSSALIAAYLGLSAKDTVGRGAGLDDEGLARKRGVIARALETYPVERMSPLEILQTLGGLDLAGMAGIFIGGAVYRIPVIVDGLISAAAALAAVRICPQVRPFLLASHLSREPAAEPVMRELGLSPVIDGHLALGEGTGAVLLVPMLDMALEVYRENDSFSEIGIEAYQEYEDSGENGNENTKVNIDISKKECIGDIR</sequence>
<proteinExistence type="inferred from homology"/>
<dbReference type="InterPro" id="IPR023195">
    <property type="entry name" value="Nict_dMeBzImd_PRibTrfase_N"/>
</dbReference>
<comment type="pathway">
    <text evidence="14">Cofactor biosynthesis; adenosylcobalamin biosynthesis; cob(II)yrinate a,c-diamide from sirohydrochlorin (anaerobic route): step 10/10.</text>
</comment>
<dbReference type="PROSITE" id="PS51274">
    <property type="entry name" value="GATASE_COBBQ"/>
    <property type="match status" value="1"/>
</dbReference>
<keyword evidence="8 15" id="KW-0808">Transferase</keyword>
<keyword evidence="5 14" id="KW-0169">Cobalamin biosynthesis</keyword>
<evidence type="ECO:0000256" key="16">
    <source>
        <dbReference type="SAM" id="MobiDB-lite"/>
    </source>
</evidence>
<dbReference type="Gene3D" id="3.40.50.10210">
    <property type="match status" value="1"/>
</dbReference>
<comment type="pathway">
    <text evidence="3 15">Nucleoside biosynthesis; alpha-ribazole biosynthesis; alpha-ribazole from 5,6-dimethylbenzimidazole: step 1/2.</text>
</comment>
<feature type="domain" description="CobQ/CobB/MinD/ParA nucleotide binding" evidence="17">
    <location>
        <begin position="54"/>
        <end position="228"/>
    </location>
</feature>
<evidence type="ECO:0000256" key="15">
    <source>
        <dbReference type="HAMAP-Rule" id="MF_00230"/>
    </source>
</evidence>
<evidence type="ECO:0000256" key="8">
    <source>
        <dbReference type="ARBA" id="ARBA00022679"/>
    </source>
</evidence>
<evidence type="ECO:0000313" key="20">
    <source>
        <dbReference type="Proteomes" id="UP001314681"/>
    </source>
</evidence>
<dbReference type="EC" id="6.3.5.11" evidence="14"/>
<evidence type="ECO:0000256" key="6">
    <source>
        <dbReference type="ARBA" id="ARBA00022598"/>
    </source>
</evidence>
<dbReference type="SUPFAM" id="SSF52733">
    <property type="entry name" value="Nicotinate mononucleotide:5,6-dimethylbenzimidazole phosphoribosyltransferase (CobT)"/>
    <property type="match status" value="1"/>
</dbReference>
<comment type="function">
    <text evidence="2 15">Catalyzes the synthesis of alpha-ribazole-5'-phosphate from nicotinate mononucleotide (NAMN) and 5,6-dimethylbenzimidazole (DMB).</text>
</comment>
<keyword evidence="11 14" id="KW-0460">Magnesium</keyword>
<keyword evidence="7 15" id="KW-0328">Glycosyltransferase</keyword>
<dbReference type="InterPro" id="IPR017846">
    <property type="entry name" value="Nict_dMeBzImd_PRibTrfase_bact"/>
</dbReference>
<evidence type="ECO:0000256" key="1">
    <source>
        <dbReference type="ARBA" id="ARBA00001946"/>
    </source>
</evidence>
<evidence type="ECO:0000256" key="10">
    <source>
        <dbReference type="ARBA" id="ARBA00022840"/>
    </source>
</evidence>
<comment type="domain">
    <text evidence="14">Comprises of two domains. The C-terminal domain contains the binding site for glutamine and catalyzes the hydrolysis of this substrate to glutamate and ammonia. The N-terminal domain is anticipated to bind ATP and cobyrinate and catalyzes the ultimate synthesis of the diamide product. The ammonia produced via the glutaminase domain is probably translocated to the adjacent domain via a molecular tunnel, where it reacts with an activated intermediate.</text>
</comment>
<dbReference type="SUPFAM" id="SSF52540">
    <property type="entry name" value="P-loop containing nucleoside triphosphate hydrolases"/>
    <property type="match status" value="1"/>
</dbReference>
<dbReference type="Pfam" id="PF02277">
    <property type="entry name" value="DBI_PRT"/>
    <property type="match status" value="1"/>
</dbReference>
<comment type="miscellaneous">
    <text evidence="14">The a and c carboxylates of cobyrinate are activated for nucleophilic attack via formation of a phosphorylated intermediate by ATP. CbiA catalyzes first the amidation of the c-carboxylate, and then that of the a-carboxylate.</text>
</comment>
<dbReference type="Gene3D" id="3.40.50.300">
    <property type="entry name" value="P-loop containing nucleotide triphosphate hydrolases"/>
    <property type="match status" value="2"/>
</dbReference>
<comment type="catalytic activity">
    <reaction evidence="14">
        <text>cob(II)yrinate + 2 L-glutamine + 2 ATP + 2 H2O = cob(II)yrinate a,c diamide + 2 L-glutamate + 2 ADP + 2 phosphate + 2 H(+)</text>
        <dbReference type="Rhea" id="RHEA:26289"/>
        <dbReference type="ChEBI" id="CHEBI:15377"/>
        <dbReference type="ChEBI" id="CHEBI:15378"/>
        <dbReference type="ChEBI" id="CHEBI:29985"/>
        <dbReference type="ChEBI" id="CHEBI:30616"/>
        <dbReference type="ChEBI" id="CHEBI:43474"/>
        <dbReference type="ChEBI" id="CHEBI:58359"/>
        <dbReference type="ChEBI" id="CHEBI:58537"/>
        <dbReference type="ChEBI" id="CHEBI:58894"/>
        <dbReference type="ChEBI" id="CHEBI:456216"/>
        <dbReference type="EC" id="6.3.5.11"/>
    </reaction>
</comment>
<dbReference type="PANTHER" id="PTHR43873:SF1">
    <property type="entry name" value="COBYRINATE A,C-DIAMIDE SYNTHASE"/>
    <property type="match status" value="1"/>
</dbReference>
<dbReference type="NCBIfam" id="NF000996">
    <property type="entry name" value="PRK00105.1"/>
    <property type="match status" value="1"/>
</dbReference>
<evidence type="ECO:0000256" key="7">
    <source>
        <dbReference type="ARBA" id="ARBA00022676"/>
    </source>
</evidence>
<dbReference type="HAMAP" id="MF_00230">
    <property type="entry name" value="CobT"/>
    <property type="match status" value="1"/>
</dbReference>
<evidence type="ECO:0000256" key="11">
    <source>
        <dbReference type="ARBA" id="ARBA00022842"/>
    </source>
</evidence>
<evidence type="ECO:0000256" key="13">
    <source>
        <dbReference type="ARBA" id="ARBA00047340"/>
    </source>
</evidence>
<dbReference type="CDD" id="cd02439">
    <property type="entry name" value="DMB-PRT_CobT"/>
    <property type="match status" value="1"/>
</dbReference>
<organism evidence="19 20">
    <name type="scientific">Diplocloster modestus</name>
    <dbReference type="NCBI Taxonomy" id="2850322"/>
    <lineage>
        <taxon>Bacteria</taxon>
        <taxon>Bacillati</taxon>
        <taxon>Bacillota</taxon>
        <taxon>Clostridia</taxon>
        <taxon>Lachnospirales</taxon>
        <taxon>Lachnospiraceae</taxon>
        <taxon>Diplocloster</taxon>
    </lineage>
</organism>
<evidence type="ECO:0000256" key="5">
    <source>
        <dbReference type="ARBA" id="ARBA00022573"/>
    </source>
</evidence>
<comment type="catalytic activity">
    <reaction evidence="13 15">
        <text>5,6-dimethylbenzimidazole + nicotinate beta-D-ribonucleotide = alpha-ribazole 5'-phosphate + nicotinate + H(+)</text>
        <dbReference type="Rhea" id="RHEA:11196"/>
        <dbReference type="ChEBI" id="CHEBI:15378"/>
        <dbReference type="ChEBI" id="CHEBI:15890"/>
        <dbReference type="ChEBI" id="CHEBI:32544"/>
        <dbReference type="ChEBI" id="CHEBI:57502"/>
        <dbReference type="ChEBI" id="CHEBI:57918"/>
        <dbReference type="EC" id="2.4.2.21"/>
    </reaction>
</comment>
<protein>
    <recommendedName>
        <fullName evidence="14 15">Multifunctional fusion protein</fullName>
    </recommendedName>
    <domain>
        <recommendedName>
            <fullName evidence="15">Nicotinate-nucleotide--dimethylbenzimidazole phosphoribosyltransferase</fullName>
            <shortName evidence="15">NN:DBI PRT</shortName>
            <ecNumber evidence="15">2.4.2.21</ecNumber>
        </recommendedName>
        <alternativeName>
            <fullName evidence="15">N(1)-alpha-phosphoribosyltransferase</fullName>
        </alternativeName>
    </domain>
    <domain>
        <recommendedName>
            <fullName evidence="14">Cobyrinate a,c-diamide synthase</fullName>
            <ecNumber evidence="14">6.3.5.11</ecNumber>
        </recommendedName>
        <alternativeName>
            <fullName evidence="14">Cobyrinic acid a,c-diamide synthetase</fullName>
        </alternativeName>
    </domain>
</protein>
<dbReference type="InterPro" id="IPR011698">
    <property type="entry name" value="GATase_3"/>
</dbReference>
<evidence type="ECO:0000259" key="18">
    <source>
        <dbReference type="Pfam" id="PF07685"/>
    </source>
</evidence>